<dbReference type="SUPFAM" id="SSF46689">
    <property type="entry name" value="Homeodomain-like"/>
    <property type="match status" value="1"/>
</dbReference>
<name>A0A6I8LG02_9PSEU</name>
<reference evidence="5 6" key="1">
    <citation type="submission" date="2019-09" db="EMBL/GenBank/DDBJ databases">
        <authorList>
            <person name="Leyn A S."/>
        </authorList>
    </citation>
    <scope>NUCLEOTIDE SEQUENCE [LARGE SCALE GENOMIC DNA]</scope>
    <source>
        <strain evidence="5">AA231_1</strain>
    </source>
</reference>
<protein>
    <submittedName>
        <fullName evidence="5">Transcriptional regulator</fullName>
    </submittedName>
</protein>
<dbReference type="PROSITE" id="PS50977">
    <property type="entry name" value="HTH_TETR_2"/>
    <property type="match status" value="1"/>
</dbReference>
<feature type="domain" description="HTH tetR-type" evidence="4">
    <location>
        <begin position="15"/>
        <end position="75"/>
    </location>
</feature>
<organism evidence="5 6">
    <name type="scientific">Amycolatopsis camponoti</name>
    <dbReference type="NCBI Taxonomy" id="2606593"/>
    <lineage>
        <taxon>Bacteria</taxon>
        <taxon>Bacillati</taxon>
        <taxon>Actinomycetota</taxon>
        <taxon>Actinomycetes</taxon>
        <taxon>Pseudonocardiales</taxon>
        <taxon>Pseudonocardiaceae</taxon>
        <taxon>Amycolatopsis</taxon>
    </lineage>
</organism>
<dbReference type="AlphaFoldDB" id="A0A6I8LG02"/>
<evidence type="ECO:0000256" key="2">
    <source>
        <dbReference type="PROSITE-ProRule" id="PRU00335"/>
    </source>
</evidence>
<dbReference type="GO" id="GO:0003700">
    <property type="term" value="F:DNA-binding transcription factor activity"/>
    <property type="evidence" value="ECO:0007669"/>
    <property type="project" value="TreeGrafter"/>
</dbReference>
<dbReference type="InterPro" id="IPR001647">
    <property type="entry name" value="HTH_TetR"/>
</dbReference>
<dbReference type="Proteomes" id="UP000399805">
    <property type="component" value="Unassembled WGS sequence"/>
</dbReference>
<dbReference type="InterPro" id="IPR009057">
    <property type="entry name" value="Homeodomain-like_sf"/>
</dbReference>
<dbReference type="InterPro" id="IPR050109">
    <property type="entry name" value="HTH-type_TetR-like_transc_reg"/>
</dbReference>
<dbReference type="PANTHER" id="PTHR30055:SF226">
    <property type="entry name" value="HTH-TYPE TRANSCRIPTIONAL REGULATOR PKSA"/>
    <property type="match status" value="1"/>
</dbReference>
<keyword evidence="6" id="KW-1185">Reference proteome</keyword>
<accession>A0A6I8LG02</accession>
<gene>
    <name evidence="5" type="ORF">AA23TX_00209</name>
</gene>
<evidence type="ECO:0000313" key="5">
    <source>
        <dbReference type="EMBL" id="VVJ15188.1"/>
    </source>
</evidence>
<dbReference type="Pfam" id="PF00440">
    <property type="entry name" value="TetR_N"/>
    <property type="match status" value="1"/>
</dbReference>
<dbReference type="SUPFAM" id="SSF48498">
    <property type="entry name" value="Tetracyclin repressor-like, C-terminal domain"/>
    <property type="match status" value="1"/>
</dbReference>
<keyword evidence="1 2" id="KW-0238">DNA-binding</keyword>
<evidence type="ECO:0000259" key="4">
    <source>
        <dbReference type="PROSITE" id="PS50977"/>
    </source>
</evidence>
<evidence type="ECO:0000256" key="1">
    <source>
        <dbReference type="ARBA" id="ARBA00023125"/>
    </source>
</evidence>
<dbReference type="PRINTS" id="PR00455">
    <property type="entry name" value="HTHTETR"/>
</dbReference>
<dbReference type="GO" id="GO:0000976">
    <property type="term" value="F:transcription cis-regulatory region binding"/>
    <property type="evidence" value="ECO:0007669"/>
    <property type="project" value="TreeGrafter"/>
</dbReference>
<dbReference type="RefSeq" id="WP_155540721.1">
    <property type="nucleotide sequence ID" value="NZ_CABVGP010000001.1"/>
</dbReference>
<dbReference type="EMBL" id="CABVGP010000001">
    <property type="protein sequence ID" value="VVJ15188.1"/>
    <property type="molecule type" value="Genomic_DNA"/>
</dbReference>
<sequence length="236" mass="25571">MARTYGGVAPEQRRADRRARLLTAGLELFTSTGFRHTKITDVCARAGVSTRNFYEEFTGKEDVLRTLHDQINSLALAHVTAELDKVADADAMTRIATLLDVFIATVTADPRMPRLTYVEAVGVSAELEAQHQVWVDRWANFIAAEASRAAEHGVAPVRDYRLTAIALVGAGTGLLREWQAHDPPLPVEEVGGELRAMMLAAIMRPEKILEIPGNPGAASGVEESSRAGAQGGTRRT</sequence>
<evidence type="ECO:0000256" key="3">
    <source>
        <dbReference type="SAM" id="MobiDB-lite"/>
    </source>
</evidence>
<dbReference type="Gene3D" id="1.10.357.10">
    <property type="entry name" value="Tetracycline Repressor, domain 2"/>
    <property type="match status" value="1"/>
</dbReference>
<dbReference type="InterPro" id="IPR036271">
    <property type="entry name" value="Tet_transcr_reg_TetR-rel_C_sf"/>
</dbReference>
<proteinExistence type="predicted"/>
<dbReference type="PANTHER" id="PTHR30055">
    <property type="entry name" value="HTH-TYPE TRANSCRIPTIONAL REGULATOR RUTR"/>
    <property type="match status" value="1"/>
</dbReference>
<evidence type="ECO:0000313" key="6">
    <source>
        <dbReference type="Proteomes" id="UP000399805"/>
    </source>
</evidence>
<feature type="DNA-binding region" description="H-T-H motif" evidence="2">
    <location>
        <begin position="38"/>
        <end position="57"/>
    </location>
</feature>
<feature type="region of interest" description="Disordered" evidence="3">
    <location>
        <begin position="213"/>
        <end position="236"/>
    </location>
</feature>